<feature type="transmembrane region" description="Helical" evidence="1">
    <location>
        <begin position="7"/>
        <end position="26"/>
    </location>
</feature>
<dbReference type="EMBL" id="FNLL01000004">
    <property type="protein sequence ID" value="SDU10528.1"/>
    <property type="molecule type" value="Genomic_DNA"/>
</dbReference>
<gene>
    <name evidence="2" type="ORF">SAMN04487931_104327</name>
</gene>
<name>A0A1H2FU83_9BACT</name>
<evidence type="ECO:0000256" key="1">
    <source>
        <dbReference type="SAM" id="Phobius"/>
    </source>
</evidence>
<protein>
    <recommendedName>
        <fullName evidence="4">Type IV pilus biogenesis protein PilP</fullName>
    </recommendedName>
</protein>
<evidence type="ECO:0000313" key="3">
    <source>
        <dbReference type="Proteomes" id="UP000199608"/>
    </source>
</evidence>
<evidence type="ECO:0008006" key="4">
    <source>
        <dbReference type="Google" id="ProtNLM"/>
    </source>
</evidence>
<keyword evidence="1" id="KW-0472">Membrane</keyword>
<organism evidence="2 3">
    <name type="scientific">Desulfobacula phenolica</name>
    <dbReference type="NCBI Taxonomy" id="90732"/>
    <lineage>
        <taxon>Bacteria</taxon>
        <taxon>Pseudomonadati</taxon>
        <taxon>Thermodesulfobacteriota</taxon>
        <taxon>Desulfobacteria</taxon>
        <taxon>Desulfobacterales</taxon>
        <taxon>Desulfobacteraceae</taxon>
        <taxon>Desulfobacula</taxon>
    </lineage>
</organism>
<keyword evidence="1" id="KW-1133">Transmembrane helix</keyword>
<keyword evidence="1" id="KW-0812">Transmembrane</keyword>
<accession>A0A1H2FU83</accession>
<proteinExistence type="predicted"/>
<dbReference type="AlphaFoldDB" id="A0A1H2FU83"/>
<dbReference type="RefSeq" id="WP_092232862.1">
    <property type="nucleotide sequence ID" value="NZ_FNLL01000004.1"/>
</dbReference>
<keyword evidence="3" id="KW-1185">Reference proteome</keyword>
<evidence type="ECO:0000313" key="2">
    <source>
        <dbReference type="EMBL" id="SDU10528.1"/>
    </source>
</evidence>
<dbReference type="Proteomes" id="UP000199608">
    <property type="component" value="Unassembled WGS sequence"/>
</dbReference>
<reference evidence="3" key="1">
    <citation type="submission" date="2016-10" db="EMBL/GenBank/DDBJ databases">
        <authorList>
            <person name="Varghese N."/>
            <person name="Submissions S."/>
        </authorList>
    </citation>
    <scope>NUCLEOTIDE SEQUENCE [LARGE SCALE GENOMIC DNA]</scope>
    <source>
        <strain evidence="3">DSM 3384</strain>
    </source>
</reference>
<sequence length="166" mass="18864">MNKREKIILILTFMVSVYGLIDFFVLPKNNKSTDKGQAIARTNKSIAEFATQSMAEISKFENLIQQNHMKTLISKIESDWEHDPFAKTLDSETFAEQDVSSSVQVPGFVYSGYMRVGDVLFAIINGVEYRPGEIIPENGYKVITITPKKVVLQKNTDRVVIRLKEE</sequence>